<feature type="compositionally biased region" description="Polar residues" evidence="1">
    <location>
        <begin position="47"/>
        <end position="69"/>
    </location>
</feature>
<proteinExistence type="predicted"/>
<evidence type="ECO:0000313" key="2">
    <source>
        <dbReference type="EMBL" id="VEL19549.1"/>
    </source>
</evidence>
<organism evidence="2 3">
    <name type="scientific">Protopolystoma xenopodis</name>
    <dbReference type="NCBI Taxonomy" id="117903"/>
    <lineage>
        <taxon>Eukaryota</taxon>
        <taxon>Metazoa</taxon>
        <taxon>Spiralia</taxon>
        <taxon>Lophotrochozoa</taxon>
        <taxon>Platyhelminthes</taxon>
        <taxon>Monogenea</taxon>
        <taxon>Polyopisthocotylea</taxon>
        <taxon>Polystomatidea</taxon>
        <taxon>Polystomatidae</taxon>
        <taxon>Protopolystoma</taxon>
    </lineage>
</organism>
<keyword evidence="3" id="KW-1185">Reference proteome</keyword>
<feature type="region of interest" description="Disordered" evidence="1">
    <location>
        <begin position="1"/>
        <end position="124"/>
    </location>
</feature>
<dbReference type="Proteomes" id="UP000784294">
    <property type="component" value="Unassembled WGS sequence"/>
</dbReference>
<comment type="caution">
    <text evidence="2">The sequence shown here is derived from an EMBL/GenBank/DDBJ whole genome shotgun (WGS) entry which is preliminary data.</text>
</comment>
<protein>
    <submittedName>
        <fullName evidence="2">Uncharacterized protein</fullName>
    </submittedName>
</protein>
<dbReference type="EMBL" id="CAAALY010042043">
    <property type="protein sequence ID" value="VEL19549.1"/>
    <property type="molecule type" value="Genomic_DNA"/>
</dbReference>
<evidence type="ECO:0000313" key="3">
    <source>
        <dbReference type="Proteomes" id="UP000784294"/>
    </source>
</evidence>
<feature type="compositionally biased region" description="Polar residues" evidence="1">
    <location>
        <begin position="17"/>
        <end position="28"/>
    </location>
</feature>
<evidence type="ECO:0000256" key="1">
    <source>
        <dbReference type="SAM" id="MobiDB-lite"/>
    </source>
</evidence>
<name>A0A448WT63_9PLAT</name>
<feature type="compositionally biased region" description="Basic and acidic residues" evidence="1">
    <location>
        <begin position="97"/>
        <end position="111"/>
    </location>
</feature>
<reference evidence="2" key="1">
    <citation type="submission" date="2018-11" db="EMBL/GenBank/DDBJ databases">
        <authorList>
            <consortium name="Pathogen Informatics"/>
        </authorList>
    </citation>
    <scope>NUCLEOTIDE SEQUENCE</scope>
</reference>
<sequence length="151" mass="16386">MPFPVGEKTCADVGKPGSQQADPSSPVSSCDEEAAIQGNASPDFDSKSPNQTGFTLLSPAKSSQVSHSLQPEPHQLINNKSPIETASGVEGSAALRKSNEPISQEKRDLHKPWQQPKTEGDTAEMQRFQKLVDTDKRLTELTEKLSQDTEI</sequence>
<dbReference type="AlphaFoldDB" id="A0A448WT63"/>
<gene>
    <name evidence="2" type="ORF">PXEA_LOCUS12989</name>
</gene>
<accession>A0A448WT63</accession>